<evidence type="ECO:0000313" key="3">
    <source>
        <dbReference type="WBParaSite" id="PTRK_0000573400.1"/>
    </source>
</evidence>
<keyword evidence="2" id="KW-1185">Reference proteome</keyword>
<accession>A0A0N4ZDS7</accession>
<name>A0A0N4ZDS7_PARTI</name>
<sequence length="78" mass="8786">MKVIFFTLSIVILVSTISGLQLITNEGVDCTEDKECWCETNRPKCIGRISGCIKNKCVCYPDCQKHFGSLRLMTMPPK</sequence>
<evidence type="ECO:0000313" key="2">
    <source>
        <dbReference type="Proteomes" id="UP000038045"/>
    </source>
</evidence>
<feature type="signal peptide" evidence="1">
    <location>
        <begin position="1"/>
        <end position="19"/>
    </location>
</feature>
<dbReference type="WBParaSite" id="PTRK_0000573400.1">
    <property type="protein sequence ID" value="PTRK_0000573400.1"/>
    <property type="gene ID" value="PTRK_0000573400"/>
</dbReference>
<protein>
    <submittedName>
        <fullName evidence="3">Toxin</fullName>
    </submittedName>
</protein>
<evidence type="ECO:0000256" key="1">
    <source>
        <dbReference type="SAM" id="SignalP"/>
    </source>
</evidence>
<feature type="chain" id="PRO_5005891574" evidence="1">
    <location>
        <begin position="20"/>
        <end position="78"/>
    </location>
</feature>
<dbReference type="Proteomes" id="UP000038045">
    <property type="component" value="Unplaced"/>
</dbReference>
<reference evidence="3" key="1">
    <citation type="submission" date="2017-02" db="UniProtKB">
        <authorList>
            <consortium name="WormBaseParasite"/>
        </authorList>
    </citation>
    <scope>IDENTIFICATION</scope>
</reference>
<proteinExistence type="predicted"/>
<dbReference type="AlphaFoldDB" id="A0A0N4ZDS7"/>
<keyword evidence="1" id="KW-0732">Signal</keyword>
<organism evidence="2 3">
    <name type="scientific">Parastrongyloides trichosuri</name>
    <name type="common">Possum-specific nematode worm</name>
    <dbReference type="NCBI Taxonomy" id="131310"/>
    <lineage>
        <taxon>Eukaryota</taxon>
        <taxon>Metazoa</taxon>
        <taxon>Ecdysozoa</taxon>
        <taxon>Nematoda</taxon>
        <taxon>Chromadorea</taxon>
        <taxon>Rhabditida</taxon>
        <taxon>Tylenchina</taxon>
        <taxon>Panagrolaimomorpha</taxon>
        <taxon>Strongyloidoidea</taxon>
        <taxon>Strongyloididae</taxon>
        <taxon>Parastrongyloides</taxon>
    </lineage>
</organism>